<dbReference type="Pfam" id="PF03401">
    <property type="entry name" value="TctC"/>
    <property type="match status" value="1"/>
</dbReference>
<organism evidence="3 4">
    <name type="scientific">Aminivibrio pyruvatiphilus</name>
    <dbReference type="NCBI Taxonomy" id="1005740"/>
    <lineage>
        <taxon>Bacteria</taxon>
        <taxon>Thermotogati</taxon>
        <taxon>Synergistota</taxon>
        <taxon>Synergistia</taxon>
        <taxon>Synergistales</taxon>
        <taxon>Aminobacteriaceae</taxon>
        <taxon>Aminivibrio</taxon>
    </lineage>
</organism>
<gene>
    <name evidence="3" type="ORF">C8D99_11241</name>
</gene>
<dbReference type="PANTHER" id="PTHR42928">
    <property type="entry name" value="TRICARBOXYLATE-BINDING PROTEIN"/>
    <property type="match status" value="1"/>
</dbReference>
<dbReference type="CDD" id="cd07012">
    <property type="entry name" value="PBP2_Bug_TTT"/>
    <property type="match status" value="1"/>
</dbReference>
<dbReference type="PIRSF" id="PIRSF017082">
    <property type="entry name" value="YflP"/>
    <property type="match status" value="1"/>
</dbReference>
<proteinExistence type="inferred from homology"/>
<evidence type="ECO:0000313" key="3">
    <source>
        <dbReference type="EMBL" id="TDY59533.1"/>
    </source>
</evidence>
<comment type="similarity">
    <text evidence="1">Belongs to the UPF0065 (bug) family.</text>
</comment>
<name>A0A4R8M2X3_9BACT</name>
<dbReference type="RefSeq" id="WP_133957927.1">
    <property type="nucleotide sequence ID" value="NZ_SORI01000012.1"/>
</dbReference>
<feature type="signal peptide" evidence="2">
    <location>
        <begin position="1"/>
        <end position="24"/>
    </location>
</feature>
<protein>
    <submittedName>
        <fullName evidence="3">Putative tricarboxylic transport membrane protein</fullName>
    </submittedName>
</protein>
<dbReference type="InterPro" id="IPR005064">
    <property type="entry name" value="BUG"/>
</dbReference>
<feature type="chain" id="PRO_5020225046" evidence="2">
    <location>
        <begin position="25"/>
        <end position="317"/>
    </location>
</feature>
<sequence length="317" mass="34418">MKKRHLLVLLVLAVSLAFTGALSAADNYPAKAVVLVYHSQAGSGGDIFLRNMGKAIEKQIGKPIIVENRTGGGGSNAWMYSKNAKPDGYTLLGISSSIIAGPLQTKMAVSYADFKPVAQVFFDPTVIFVPAKSPFKTFDDVIKDAKANPGKQNWGAGNPGSAETMCIEKVAQLADMQITVVPFEGGADVMVEIIAGRIDAAIGEYAEIASQVEAGNIRIIACLNSERMEEAPDVPTLKESGVDFVFEKIRGIVAPKDVPDSVVKVWTDALAKIFDDPEFKTYYKENMLVPRFLPAEKMQKVMDDQHAFFKEMSKGLY</sequence>
<evidence type="ECO:0000256" key="2">
    <source>
        <dbReference type="SAM" id="SignalP"/>
    </source>
</evidence>
<dbReference type="InterPro" id="IPR042100">
    <property type="entry name" value="Bug_dom1"/>
</dbReference>
<dbReference type="SUPFAM" id="SSF53850">
    <property type="entry name" value="Periplasmic binding protein-like II"/>
    <property type="match status" value="1"/>
</dbReference>
<comment type="caution">
    <text evidence="3">The sequence shown here is derived from an EMBL/GenBank/DDBJ whole genome shotgun (WGS) entry which is preliminary data.</text>
</comment>
<keyword evidence="4" id="KW-1185">Reference proteome</keyword>
<dbReference type="PANTHER" id="PTHR42928:SF5">
    <property type="entry name" value="BLR1237 PROTEIN"/>
    <property type="match status" value="1"/>
</dbReference>
<reference evidence="3 4" key="1">
    <citation type="submission" date="2019-03" db="EMBL/GenBank/DDBJ databases">
        <title>Genomic Encyclopedia of Type Strains, Phase IV (KMG-IV): sequencing the most valuable type-strain genomes for metagenomic binning, comparative biology and taxonomic classification.</title>
        <authorList>
            <person name="Goeker M."/>
        </authorList>
    </citation>
    <scope>NUCLEOTIDE SEQUENCE [LARGE SCALE GENOMIC DNA]</scope>
    <source>
        <strain evidence="3 4">DSM 25964</strain>
    </source>
</reference>
<evidence type="ECO:0000256" key="1">
    <source>
        <dbReference type="ARBA" id="ARBA00006987"/>
    </source>
</evidence>
<keyword evidence="2" id="KW-0732">Signal</keyword>
<dbReference type="Gene3D" id="3.40.190.150">
    <property type="entry name" value="Bordetella uptake gene, domain 1"/>
    <property type="match status" value="1"/>
</dbReference>
<dbReference type="Proteomes" id="UP000295066">
    <property type="component" value="Unassembled WGS sequence"/>
</dbReference>
<dbReference type="AlphaFoldDB" id="A0A4R8M2X3"/>
<accession>A0A4R8M2X3</accession>
<dbReference type="EMBL" id="SORI01000012">
    <property type="protein sequence ID" value="TDY59533.1"/>
    <property type="molecule type" value="Genomic_DNA"/>
</dbReference>
<dbReference type="OrthoDB" id="5632at2"/>
<evidence type="ECO:0000313" key="4">
    <source>
        <dbReference type="Proteomes" id="UP000295066"/>
    </source>
</evidence>
<dbReference type="Gene3D" id="3.40.190.10">
    <property type="entry name" value="Periplasmic binding protein-like II"/>
    <property type="match status" value="1"/>
</dbReference>